<protein>
    <submittedName>
        <fullName evidence="2">Uncharacterized protein</fullName>
    </submittedName>
</protein>
<keyword evidence="3" id="KW-1185">Reference proteome</keyword>
<sequence length="108" mass="11600">MFKKRKEVYKFTGRSHSVKGIISAVIGCISILSLLVLFILSGIYKGNGPIALGAAGMLVFLLTVTGFVLGVKACMEKEIYYTAPIAGMAVNGILSITLFILYVMGMFV</sequence>
<dbReference type="EMBL" id="FRFD01000008">
    <property type="protein sequence ID" value="SHO50584.1"/>
    <property type="molecule type" value="Genomic_DNA"/>
</dbReference>
<evidence type="ECO:0000313" key="2">
    <source>
        <dbReference type="EMBL" id="SHO50584.1"/>
    </source>
</evidence>
<proteinExistence type="predicted"/>
<dbReference type="OrthoDB" id="2055992at2"/>
<organism evidence="2 3">
    <name type="scientific">Anaerocolumna xylanovorans DSM 12503</name>
    <dbReference type="NCBI Taxonomy" id="1121345"/>
    <lineage>
        <taxon>Bacteria</taxon>
        <taxon>Bacillati</taxon>
        <taxon>Bacillota</taxon>
        <taxon>Clostridia</taxon>
        <taxon>Lachnospirales</taxon>
        <taxon>Lachnospiraceae</taxon>
        <taxon>Anaerocolumna</taxon>
    </lineage>
</organism>
<gene>
    <name evidence="2" type="ORF">SAMN02745217_02790</name>
</gene>
<dbReference type="Pfam" id="PF19639">
    <property type="entry name" value="DUF6142"/>
    <property type="match status" value="1"/>
</dbReference>
<feature type="transmembrane region" description="Helical" evidence="1">
    <location>
        <begin position="21"/>
        <end position="44"/>
    </location>
</feature>
<dbReference type="AlphaFoldDB" id="A0A1M7YD72"/>
<dbReference type="RefSeq" id="WP_073589467.1">
    <property type="nucleotide sequence ID" value="NZ_FRFD01000008.1"/>
</dbReference>
<reference evidence="2 3" key="1">
    <citation type="submission" date="2016-12" db="EMBL/GenBank/DDBJ databases">
        <authorList>
            <person name="Song W.-J."/>
            <person name="Kurnit D.M."/>
        </authorList>
    </citation>
    <scope>NUCLEOTIDE SEQUENCE [LARGE SCALE GENOMIC DNA]</scope>
    <source>
        <strain evidence="2 3">DSM 12503</strain>
    </source>
</reference>
<keyword evidence="1" id="KW-0472">Membrane</keyword>
<feature type="transmembrane region" description="Helical" evidence="1">
    <location>
        <begin position="50"/>
        <end position="71"/>
    </location>
</feature>
<dbReference type="InterPro" id="IPR046140">
    <property type="entry name" value="DUF6142"/>
</dbReference>
<name>A0A1M7YD72_9FIRM</name>
<dbReference type="Proteomes" id="UP000184612">
    <property type="component" value="Unassembled WGS sequence"/>
</dbReference>
<evidence type="ECO:0000256" key="1">
    <source>
        <dbReference type="SAM" id="Phobius"/>
    </source>
</evidence>
<accession>A0A1M7YD72</accession>
<keyword evidence="1" id="KW-0812">Transmembrane</keyword>
<dbReference type="STRING" id="1121345.SAMN02745217_02790"/>
<feature type="transmembrane region" description="Helical" evidence="1">
    <location>
        <begin position="83"/>
        <end position="104"/>
    </location>
</feature>
<keyword evidence="1" id="KW-1133">Transmembrane helix</keyword>
<evidence type="ECO:0000313" key="3">
    <source>
        <dbReference type="Proteomes" id="UP000184612"/>
    </source>
</evidence>